<keyword evidence="5 7" id="KW-0472">Membrane</keyword>
<sequence length="289" mass="34470">MNNRFFISLIIGVIISFWLLTLTFFIVDQRQFAIVFSFGEIKKVIKEPGLHFKLPFPFQNIIYLDKRILTIDIDDIDRFITSEKKNILIDTFVKWRIFDPRLYFISLGGDEERTQDRLIQIVKYALNEEITKRTVREIISEERGKVMNALQIKVKKEAKQIGLEIIDIRLKRIDYINKINNSVHDRMKSERMRITNKLRSIGFTEYEKIRTNADKECALILAKAYRDSEKIRGIGDAKASRIYANFFNKNPEFYRFYQSLKSYRLCFNKSSDIIFLNPNSEFFKYFEKI</sequence>
<protein>
    <recommendedName>
        <fullName evidence="6">Protein HflC</fullName>
    </recommendedName>
</protein>
<dbReference type="SMART" id="SM00244">
    <property type="entry name" value="PHB"/>
    <property type="match status" value="1"/>
</dbReference>
<comment type="similarity">
    <text evidence="2 6">Belongs to the band 7/mec-2 family. HflC subfamily.</text>
</comment>
<evidence type="ECO:0000256" key="5">
    <source>
        <dbReference type="ARBA" id="ARBA00023136"/>
    </source>
</evidence>
<dbReference type="EMBL" id="AP023215">
    <property type="protein sequence ID" value="BCG49645.1"/>
    <property type="molecule type" value="Genomic_DNA"/>
</dbReference>
<evidence type="ECO:0000313" key="9">
    <source>
        <dbReference type="EMBL" id="BCG49645.1"/>
    </source>
</evidence>
<keyword evidence="3 7" id="KW-0812">Transmembrane</keyword>
<evidence type="ECO:0000256" key="3">
    <source>
        <dbReference type="ARBA" id="ARBA00022692"/>
    </source>
</evidence>
<dbReference type="PANTHER" id="PTHR42911">
    <property type="entry name" value="MODULATOR OF FTSH PROTEASE HFLC"/>
    <property type="match status" value="1"/>
</dbReference>
<evidence type="ECO:0000256" key="1">
    <source>
        <dbReference type="ARBA" id="ARBA00004167"/>
    </source>
</evidence>
<evidence type="ECO:0000256" key="4">
    <source>
        <dbReference type="ARBA" id="ARBA00022989"/>
    </source>
</evidence>
<dbReference type="Gene3D" id="3.30.479.30">
    <property type="entry name" value="Band 7 domain"/>
    <property type="match status" value="1"/>
</dbReference>
<name>A0A7R6W0W7_9PROT</name>
<keyword evidence="4 7" id="KW-1133">Transmembrane helix</keyword>
<dbReference type="RefSeq" id="WP_201329641.1">
    <property type="nucleotide sequence ID" value="NZ_AP023215.1"/>
</dbReference>
<evidence type="ECO:0000313" key="10">
    <source>
        <dbReference type="Proteomes" id="UP000595708"/>
    </source>
</evidence>
<evidence type="ECO:0000256" key="7">
    <source>
        <dbReference type="SAM" id="Phobius"/>
    </source>
</evidence>
<reference evidence="9 10" key="1">
    <citation type="journal article" date="2020" name="Genome Biol. Evol.">
        <title>Comparative Genomics Underlines Multiple Roles of Profftella, an Obligate Symbiont of Psyllids: Providing Toxins, Vitamins, and Carotenoids.</title>
        <authorList>
            <person name="Nakabachi A."/>
            <person name="Piel J."/>
            <person name="Malenovsky I."/>
            <person name="Hirose Y."/>
        </authorList>
    </citation>
    <scope>NUCLEOTIDE SEQUENCE [LARGE SCALE GENOMIC DNA]</scope>
    <source>
        <strain evidence="9 10">Dco</strain>
    </source>
</reference>
<dbReference type="NCBIfam" id="TIGR01932">
    <property type="entry name" value="hflC"/>
    <property type="match status" value="1"/>
</dbReference>
<dbReference type="Proteomes" id="UP000595708">
    <property type="component" value="Chromosome"/>
</dbReference>
<feature type="domain" description="Band 7" evidence="8">
    <location>
        <begin position="22"/>
        <end position="187"/>
    </location>
</feature>
<dbReference type="GO" id="GO:0008233">
    <property type="term" value="F:peptidase activity"/>
    <property type="evidence" value="ECO:0007669"/>
    <property type="project" value="UniProtKB-KW"/>
</dbReference>
<dbReference type="CDD" id="cd03405">
    <property type="entry name" value="SPFH_HflC"/>
    <property type="match status" value="1"/>
</dbReference>
<dbReference type="PIRSF" id="PIRSF005651">
    <property type="entry name" value="HflC"/>
    <property type="match status" value="1"/>
</dbReference>
<keyword evidence="10" id="KW-1185">Reference proteome</keyword>
<dbReference type="Pfam" id="PF01145">
    <property type="entry name" value="Band_7"/>
    <property type="match status" value="1"/>
</dbReference>
<feature type="transmembrane region" description="Helical" evidence="7">
    <location>
        <begin position="6"/>
        <end position="27"/>
    </location>
</feature>
<keyword evidence="9" id="KW-0645">Protease</keyword>
<dbReference type="SUPFAM" id="SSF117892">
    <property type="entry name" value="Band 7/SPFH domain"/>
    <property type="match status" value="1"/>
</dbReference>
<evidence type="ECO:0000256" key="2">
    <source>
        <dbReference type="ARBA" id="ARBA00007862"/>
    </source>
</evidence>
<dbReference type="GO" id="GO:0006508">
    <property type="term" value="P:proteolysis"/>
    <property type="evidence" value="ECO:0007669"/>
    <property type="project" value="UniProtKB-KW"/>
</dbReference>
<dbReference type="KEGG" id="parm:PADco_2250"/>
<dbReference type="InterPro" id="IPR001107">
    <property type="entry name" value="Band_7"/>
</dbReference>
<dbReference type="InterPro" id="IPR036013">
    <property type="entry name" value="Band_7/SPFH_dom_sf"/>
</dbReference>
<gene>
    <name evidence="9" type="primary">hflC</name>
    <name evidence="9" type="ORF">PADco_2250</name>
</gene>
<comment type="subcellular location">
    <subcellularLocation>
        <location evidence="1">Membrane</location>
        <topology evidence="1">Single-pass membrane protein</topology>
    </subcellularLocation>
</comment>
<accession>A0A7R6W0W7</accession>
<proteinExistence type="inferred from homology"/>
<evidence type="ECO:0000259" key="8">
    <source>
        <dbReference type="SMART" id="SM00244"/>
    </source>
</evidence>
<keyword evidence="9" id="KW-0378">Hydrolase</keyword>
<evidence type="ECO:0000256" key="6">
    <source>
        <dbReference type="PIRNR" id="PIRNR005651"/>
    </source>
</evidence>
<comment type="function">
    <text evidence="6">HflC and HflK could regulate a protease.</text>
</comment>
<organism evidence="9 10">
    <name type="scientific">Candidatus Profftella armatura</name>
    <name type="common">Diaphorina cf. continua</name>
    <dbReference type="NCBI Taxonomy" id="2661583"/>
    <lineage>
        <taxon>Bacteria</taxon>
        <taxon>Pseudomonadati</taxon>
        <taxon>Pseudomonadota</taxon>
        <taxon>Betaproteobacteria</taxon>
        <taxon>Candidatus Profftella</taxon>
    </lineage>
</organism>
<dbReference type="InterPro" id="IPR010200">
    <property type="entry name" value="HflC"/>
</dbReference>
<dbReference type="PANTHER" id="PTHR42911:SF1">
    <property type="entry name" value="MODULATOR OF FTSH PROTEASE HFLC"/>
    <property type="match status" value="1"/>
</dbReference>
<dbReference type="AlphaFoldDB" id="A0A7R6W0W7"/>
<dbReference type="GO" id="GO:0016020">
    <property type="term" value="C:membrane"/>
    <property type="evidence" value="ECO:0007669"/>
    <property type="project" value="UniProtKB-SubCell"/>
</dbReference>